<keyword evidence="2" id="KW-1185">Reference proteome</keyword>
<evidence type="ECO:0000313" key="1">
    <source>
        <dbReference type="EMBL" id="GAU90200.1"/>
    </source>
</evidence>
<accession>A0A1D1UNW0</accession>
<gene>
    <name evidence="1" type="primary">RvY_02651-1</name>
    <name evidence="1" type="synonym">RvY_02651.1</name>
    <name evidence="1" type="ORF">RvY_02651</name>
</gene>
<name>A0A1D1UNW0_RAMVA</name>
<organism evidence="1 2">
    <name type="scientific">Ramazzottius varieornatus</name>
    <name type="common">Water bear</name>
    <name type="synonym">Tardigrade</name>
    <dbReference type="NCBI Taxonomy" id="947166"/>
    <lineage>
        <taxon>Eukaryota</taxon>
        <taxon>Metazoa</taxon>
        <taxon>Ecdysozoa</taxon>
        <taxon>Tardigrada</taxon>
        <taxon>Eutardigrada</taxon>
        <taxon>Parachela</taxon>
        <taxon>Hypsibioidea</taxon>
        <taxon>Ramazzottiidae</taxon>
        <taxon>Ramazzottius</taxon>
    </lineage>
</organism>
<evidence type="ECO:0000313" key="2">
    <source>
        <dbReference type="Proteomes" id="UP000186922"/>
    </source>
</evidence>
<comment type="caution">
    <text evidence="1">The sequence shown here is derived from an EMBL/GenBank/DDBJ whole genome shotgun (WGS) entry which is preliminary data.</text>
</comment>
<protein>
    <submittedName>
        <fullName evidence="1">Uncharacterized protein</fullName>
    </submittedName>
</protein>
<dbReference type="EMBL" id="BDGG01000001">
    <property type="protein sequence ID" value="GAU90200.1"/>
    <property type="molecule type" value="Genomic_DNA"/>
</dbReference>
<dbReference type="AlphaFoldDB" id="A0A1D1UNW0"/>
<dbReference type="Proteomes" id="UP000186922">
    <property type="component" value="Unassembled WGS sequence"/>
</dbReference>
<reference evidence="1 2" key="1">
    <citation type="journal article" date="2016" name="Nat. Commun.">
        <title>Extremotolerant tardigrade genome and improved radiotolerance of human cultured cells by tardigrade-unique protein.</title>
        <authorList>
            <person name="Hashimoto T."/>
            <person name="Horikawa D.D."/>
            <person name="Saito Y."/>
            <person name="Kuwahara H."/>
            <person name="Kozuka-Hata H."/>
            <person name="Shin-I T."/>
            <person name="Minakuchi Y."/>
            <person name="Ohishi K."/>
            <person name="Motoyama A."/>
            <person name="Aizu T."/>
            <person name="Enomoto A."/>
            <person name="Kondo K."/>
            <person name="Tanaka S."/>
            <person name="Hara Y."/>
            <person name="Koshikawa S."/>
            <person name="Sagara H."/>
            <person name="Miura T."/>
            <person name="Yokobori S."/>
            <person name="Miyagawa K."/>
            <person name="Suzuki Y."/>
            <person name="Kubo T."/>
            <person name="Oyama M."/>
            <person name="Kohara Y."/>
            <person name="Fujiyama A."/>
            <person name="Arakawa K."/>
            <person name="Katayama T."/>
            <person name="Toyoda A."/>
            <person name="Kunieda T."/>
        </authorList>
    </citation>
    <scope>NUCLEOTIDE SEQUENCE [LARGE SCALE GENOMIC DNA]</scope>
    <source>
        <strain evidence="1 2">YOKOZUNA-1</strain>
    </source>
</reference>
<sequence length="56" mass="6248">MTTAKTTRRFTRKMQNHAPLDNSIARGNRGLILEPGKKTKLKYYSAKAVELLASNG</sequence>
<proteinExistence type="predicted"/>